<comment type="caution">
    <text evidence="1">The sequence shown here is derived from an EMBL/GenBank/DDBJ whole genome shotgun (WGS) entry which is preliminary data.</text>
</comment>
<proteinExistence type="predicted"/>
<keyword evidence="2" id="KW-1185">Reference proteome</keyword>
<accession>A0A3R7MU93</accession>
<dbReference type="InterPro" id="IPR011990">
    <property type="entry name" value="TPR-like_helical_dom_sf"/>
</dbReference>
<dbReference type="GeneID" id="40323644"/>
<protein>
    <submittedName>
        <fullName evidence="1">Uncharacterized protein</fullName>
    </submittedName>
</protein>
<evidence type="ECO:0000313" key="2">
    <source>
        <dbReference type="Proteomes" id="UP000284403"/>
    </source>
</evidence>
<dbReference type="RefSeq" id="XP_029223047.1">
    <property type="nucleotide sequence ID" value="XM_029376825.1"/>
</dbReference>
<dbReference type="Gene3D" id="1.25.40.10">
    <property type="entry name" value="Tetratricopeptide repeat domain"/>
    <property type="match status" value="1"/>
</dbReference>
<sequence>MTMNPTLYLYRFPGPRGPGPYTMKYWWTLGCFPTGRETPFRLQEFLLTYQQEHVPIEVEEWLCCFVKDPLAELRNACKDLFDAAEACPEKESTRGYRAIQPSVMPLLAPMKKFEKQLGIRISPTGLRAVVSSKVLKERFLDDLFEYKELIEKEGSTPHRRLARSNLEQLLPEEETDNSSLSTQHIDPVVPELGNFVGAVASPPDTTAADEKKLIHLLTTVSEGCVSCGHYDDASSMLAGALMFCHDADAKAVIHANLAITLLLNGDFRQAEYNGREAALLQPKAKSLSSAGARGYAAWAAAVAYQDDFEKAERIINDALALHSTNEEIKSMAVQLRKLRAAQASLSSSGEVPESLRGSRYYLPSQQSRALAKGNGKAFDNEFDWALFKNKLYPSKMNPNTNEMGSVFRRVGDMGLFISGSRTMERL</sequence>
<dbReference type="SUPFAM" id="SSF48452">
    <property type="entry name" value="TPR-like"/>
    <property type="match status" value="1"/>
</dbReference>
<dbReference type="AlphaFoldDB" id="A0A3R7MU93"/>
<dbReference type="OrthoDB" id="275798at2759"/>
<dbReference type="Proteomes" id="UP000284403">
    <property type="component" value="Unassembled WGS sequence"/>
</dbReference>
<organism evidence="1 2">
    <name type="scientific">Trypanosoma conorhini</name>
    <dbReference type="NCBI Taxonomy" id="83891"/>
    <lineage>
        <taxon>Eukaryota</taxon>
        <taxon>Discoba</taxon>
        <taxon>Euglenozoa</taxon>
        <taxon>Kinetoplastea</taxon>
        <taxon>Metakinetoplastina</taxon>
        <taxon>Trypanosomatida</taxon>
        <taxon>Trypanosomatidae</taxon>
        <taxon>Trypanosoma</taxon>
    </lineage>
</organism>
<reference evidence="1 2" key="1">
    <citation type="journal article" date="2018" name="BMC Genomics">
        <title>Genomic comparison of Trypanosoma conorhini and Trypanosoma rangeli to Trypanosoma cruzi strains of high and low virulence.</title>
        <authorList>
            <person name="Bradwell K.R."/>
            <person name="Koparde V.N."/>
            <person name="Matveyev A.V."/>
            <person name="Serrano M.G."/>
            <person name="Alves J.M."/>
            <person name="Parikh H."/>
            <person name="Huang B."/>
            <person name="Lee V."/>
            <person name="Espinosa-Alvarez O."/>
            <person name="Ortiz P.A."/>
            <person name="Costa-Martins A.G."/>
            <person name="Teixeira M.M."/>
            <person name="Buck G.A."/>
        </authorList>
    </citation>
    <scope>NUCLEOTIDE SEQUENCE [LARGE SCALE GENOMIC DNA]</scope>
    <source>
        <strain evidence="1 2">025E</strain>
    </source>
</reference>
<name>A0A3R7MU93_9TRYP</name>
<dbReference type="EMBL" id="MKKU01001444">
    <property type="protein sequence ID" value="RNE95393.1"/>
    <property type="molecule type" value="Genomic_DNA"/>
</dbReference>
<gene>
    <name evidence="1" type="ORF">Tco025E_10033</name>
</gene>
<evidence type="ECO:0000313" key="1">
    <source>
        <dbReference type="EMBL" id="RNE95393.1"/>
    </source>
</evidence>